<dbReference type="STRING" id="3218.A0A2K1J1M2"/>
<evidence type="ECO:0000313" key="4">
    <source>
        <dbReference type="Proteomes" id="UP000006727"/>
    </source>
</evidence>
<accession>A0A2K1J1M2</accession>
<keyword evidence="4" id="KW-1185">Reference proteome</keyword>
<sequence length="309" mass="34985">MVDLASFQKMNPSYDMGFAESPCEVLRDNNVELEDITTDPTRMYAPAMVYGLSFRLKKWGTFRVCCFDDIVFNDSAFDALEMPAQKRAFAQNSEGCIILCYGASGTGKTFTAESISESLHAPLWSLSVCEPGITPQQLESYLVNVLDVPSTWSAILLLDEADMYLEKQSSFDLTRTAMIEIFLRNLDYHRGVLFFTTNRVFAFDEAFLSRISMILYYESKPADRWKIWESVLNRVNMNDIPEVSPANWSRQMINGREIRNVVHQAMILAKSNGQRLCANDIDQSLNKLVGSLVELADNCRAAGPFIPIR</sequence>
<dbReference type="InterPro" id="IPR003959">
    <property type="entry name" value="ATPase_AAA_core"/>
</dbReference>
<dbReference type="PANTHER" id="PTHR46411">
    <property type="entry name" value="FAMILY ATPASE, PUTATIVE-RELATED"/>
    <property type="match status" value="1"/>
</dbReference>
<dbReference type="Pfam" id="PF00004">
    <property type="entry name" value="AAA"/>
    <property type="match status" value="1"/>
</dbReference>
<gene>
    <name evidence="3" type="primary">LOC112295227</name>
    <name evidence="2" type="ORF">PHYPA_023328</name>
</gene>
<protein>
    <recommendedName>
        <fullName evidence="1">ATPase AAA-type core domain-containing protein</fullName>
    </recommendedName>
</protein>
<reference evidence="2 4" key="2">
    <citation type="journal article" date="2018" name="Plant J.">
        <title>The Physcomitrella patens chromosome-scale assembly reveals moss genome structure and evolution.</title>
        <authorList>
            <person name="Lang D."/>
            <person name="Ullrich K.K."/>
            <person name="Murat F."/>
            <person name="Fuchs J."/>
            <person name="Jenkins J."/>
            <person name="Haas F.B."/>
            <person name="Piednoel M."/>
            <person name="Gundlach H."/>
            <person name="Van Bel M."/>
            <person name="Meyberg R."/>
            <person name="Vives C."/>
            <person name="Morata J."/>
            <person name="Symeonidi A."/>
            <person name="Hiss M."/>
            <person name="Muchero W."/>
            <person name="Kamisugi Y."/>
            <person name="Saleh O."/>
            <person name="Blanc G."/>
            <person name="Decker E.L."/>
            <person name="van Gessel N."/>
            <person name="Grimwood J."/>
            <person name="Hayes R.D."/>
            <person name="Graham S.W."/>
            <person name="Gunter L.E."/>
            <person name="McDaniel S.F."/>
            <person name="Hoernstein S.N.W."/>
            <person name="Larsson A."/>
            <person name="Li F.W."/>
            <person name="Perroud P.F."/>
            <person name="Phillips J."/>
            <person name="Ranjan P."/>
            <person name="Rokshar D.S."/>
            <person name="Rothfels C.J."/>
            <person name="Schneider L."/>
            <person name="Shu S."/>
            <person name="Stevenson D.W."/>
            <person name="Thummler F."/>
            <person name="Tillich M."/>
            <person name="Villarreal Aguilar J.C."/>
            <person name="Widiez T."/>
            <person name="Wong G.K."/>
            <person name="Wymore A."/>
            <person name="Zhang Y."/>
            <person name="Zimmer A.D."/>
            <person name="Quatrano R.S."/>
            <person name="Mayer K.F.X."/>
            <person name="Goodstein D."/>
            <person name="Casacuberta J.M."/>
            <person name="Vandepoele K."/>
            <person name="Reski R."/>
            <person name="Cuming A.C."/>
            <person name="Tuskan G.A."/>
            <person name="Maumus F."/>
            <person name="Salse J."/>
            <person name="Schmutz J."/>
            <person name="Rensing S.A."/>
        </authorList>
    </citation>
    <scope>NUCLEOTIDE SEQUENCE [LARGE SCALE GENOMIC DNA]</scope>
    <source>
        <strain evidence="3 4">cv. Gransden 2004</strain>
    </source>
</reference>
<dbReference type="GO" id="GO:0005524">
    <property type="term" value="F:ATP binding"/>
    <property type="evidence" value="ECO:0007669"/>
    <property type="project" value="InterPro"/>
</dbReference>
<reference evidence="2 4" key="1">
    <citation type="journal article" date="2008" name="Science">
        <title>The Physcomitrella genome reveals evolutionary insights into the conquest of land by plants.</title>
        <authorList>
            <person name="Rensing S."/>
            <person name="Lang D."/>
            <person name="Zimmer A."/>
            <person name="Terry A."/>
            <person name="Salamov A."/>
            <person name="Shapiro H."/>
            <person name="Nishiyama T."/>
            <person name="Perroud P.-F."/>
            <person name="Lindquist E."/>
            <person name="Kamisugi Y."/>
            <person name="Tanahashi T."/>
            <person name="Sakakibara K."/>
            <person name="Fujita T."/>
            <person name="Oishi K."/>
            <person name="Shin-I T."/>
            <person name="Kuroki Y."/>
            <person name="Toyoda A."/>
            <person name="Suzuki Y."/>
            <person name="Hashimoto A."/>
            <person name="Yamaguchi K."/>
            <person name="Sugano A."/>
            <person name="Kohara Y."/>
            <person name="Fujiyama A."/>
            <person name="Anterola A."/>
            <person name="Aoki S."/>
            <person name="Ashton N."/>
            <person name="Barbazuk W.B."/>
            <person name="Barker E."/>
            <person name="Bennetzen J."/>
            <person name="Bezanilla M."/>
            <person name="Blankenship R."/>
            <person name="Cho S.H."/>
            <person name="Dutcher S."/>
            <person name="Estelle M."/>
            <person name="Fawcett J.A."/>
            <person name="Gundlach H."/>
            <person name="Hanada K."/>
            <person name="Heyl A."/>
            <person name="Hicks K.A."/>
            <person name="Hugh J."/>
            <person name="Lohr M."/>
            <person name="Mayer K."/>
            <person name="Melkozernov A."/>
            <person name="Murata T."/>
            <person name="Nelson D."/>
            <person name="Pils B."/>
            <person name="Prigge M."/>
            <person name="Reiss B."/>
            <person name="Renner T."/>
            <person name="Rombauts S."/>
            <person name="Rushton P."/>
            <person name="Sanderfoot A."/>
            <person name="Schween G."/>
            <person name="Shiu S.-H."/>
            <person name="Stueber K."/>
            <person name="Theodoulou F.L."/>
            <person name="Tu H."/>
            <person name="Van de Peer Y."/>
            <person name="Verrier P.J."/>
            <person name="Waters E."/>
            <person name="Wood A."/>
            <person name="Yang L."/>
            <person name="Cove D."/>
            <person name="Cuming A."/>
            <person name="Hasebe M."/>
            <person name="Lucas S."/>
            <person name="Mishler D.B."/>
            <person name="Reski R."/>
            <person name="Grigoriev I."/>
            <person name="Quatrano R.S."/>
            <person name="Boore J.L."/>
        </authorList>
    </citation>
    <scope>NUCLEOTIDE SEQUENCE [LARGE SCALE GENOMIC DNA]</scope>
    <source>
        <strain evidence="3 4">cv. Gransden 2004</strain>
    </source>
</reference>
<dbReference type="EnsemblPlants" id="Pp3c18_19460V3.1">
    <property type="protein sequence ID" value="Pp3c18_19460V3.1"/>
    <property type="gene ID" value="Pp3c18_19460"/>
</dbReference>
<evidence type="ECO:0000313" key="3">
    <source>
        <dbReference type="EnsemblPlants" id="Pp3c18_19460V3.1"/>
    </source>
</evidence>
<proteinExistence type="predicted"/>
<dbReference type="AlphaFoldDB" id="A0A2K1J1M2"/>
<dbReference type="PaxDb" id="3218-PP1S33_284V6.1"/>
<name>A0A2K1J1M2_PHYPA</name>
<dbReference type="GO" id="GO:0016887">
    <property type="term" value="F:ATP hydrolysis activity"/>
    <property type="evidence" value="ECO:0007669"/>
    <property type="project" value="InterPro"/>
</dbReference>
<organism evidence="2">
    <name type="scientific">Physcomitrium patens</name>
    <name type="common">Spreading-leaved earth moss</name>
    <name type="synonym">Physcomitrella patens</name>
    <dbReference type="NCBI Taxonomy" id="3218"/>
    <lineage>
        <taxon>Eukaryota</taxon>
        <taxon>Viridiplantae</taxon>
        <taxon>Streptophyta</taxon>
        <taxon>Embryophyta</taxon>
        <taxon>Bryophyta</taxon>
        <taxon>Bryophytina</taxon>
        <taxon>Bryopsida</taxon>
        <taxon>Funariidae</taxon>
        <taxon>Funariales</taxon>
        <taxon>Funariaceae</taxon>
        <taxon>Physcomitrium</taxon>
    </lineage>
</organism>
<dbReference type="PANTHER" id="PTHR46411:SF3">
    <property type="entry name" value="AAA+ ATPASE DOMAIN-CONTAINING PROTEIN"/>
    <property type="match status" value="1"/>
</dbReference>
<evidence type="ECO:0000313" key="2">
    <source>
        <dbReference type="EMBL" id="PNR35428.1"/>
    </source>
</evidence>
<reference evidence="3" key="3">
    <citation type="submission" date="2020-12" db="UniProtKB">
        <authorList>
            <consortium name="EnsemblPlants"/>
        </authorList>
    </citation>
    <scope>IDENTIFICATION</scope>
</reference>
<feature type="domain" description="ATPase AAA-type core" evidence="1">
    <location>
        <begin position="98"/>
        <end position="216"/>
    </location>
</feature>
<dbReference type="EMBL" id="ABEU02000018">
    <property type="protein sequence ID" value="PNR35428.1"/>
    <property type="molecule type" value="Genomic_DNA"/>
</dbReference>
<dbReference type="Gene3D" id="3.40.50.300">
    <property type="entry name" value="P-loop containing nucleotide triphosphate hydrolases"/>
    <property type="match status" value="1"/>
</dbReference>
<dbReference type="InterPro" id="IPR027417">
    <property type="entry name" value="P-loop_NTPase"/>
</dbReference>
<dbReference type="Gramene" id="Pp3c18_19460V3.1">
    <property type="protein sequence ID" value="Pp3c18_19460V3.1"/>
    <property type="gene ID" value="Pp3c18_19460"/>
</dbReference>
<dbReference type="Proteomes" id="UP000006727">
    <property type="component" value="Chromosome 18"/>
</dbReference>
<dbReference type="SUPFAM" id="SSF52540">
    <property type="entry name" value="P-loop containing nucleoside triphosphate hydrolases"/>
    <property type="match status" value="1"/>
</dbReference>
<evidence type="ECO:0000259" key="1">
    <source>
        <dbReference type="Pfam" id="PF00004"/>
    </source>
</evidence>